<dbReference type="PROSITE" id="PS51257">
    <property type="entry name" value="PROKAR_LIPOPROTEIN"/>
    <property type="match status" value="1"/>
</dbReference>
<keyword evidence="2" id="KW-1185">Reference proteome</keyword>
<evidence type="ECO:0000313" key="2">
    <source>
        <dbReference type="Proteomes" id="UP000055590"/>
    </source>
</evidence>
<evidence type="ECO:0008006" key="3">
    <source>
        <dbReference type="Google" id="ProtNLM"/>
    </source>
</evidence>
<dbReference type="RefSeq" id="WP_050724802.1">
    <property type="nucleotide sequence ID" value="NZ_CP012332.1"/>
</dbReference>
<sequence length="138" mass="15381">MSRTNSSTFASSLLSRLRLGLLPVVAALAMGLSGCIHYDDGADSRMYWTFAGRDCGRAGVDTVQIFIESRDGYVYDSAIVACERGYVDFYDLPSGDVWVTALGFDRRGAYATWDFYRNIRMHHGYNELTLELIPSGAR</sequence>
<gene>
    <name evidence="1" type="ORF">AKJ08_0727</name>
</gene>
<organism evidence="1 2">
    <name type="scientific">Vulgatibacter incomptus</name>
    <dbReference type="NCBI Taxonomy" id="1391653"/>
    <lineage>
        <taxon>Bacteria</taxon>
        <taxon>Pseudomonadati</taxon>
        <taxon>Myxococcota</taxon>
        <taxon>Myxococcia</taxon>
        <taxon>Myxococcales</taxon>
        <taxon>Cystobacterineae</taxon>
        <taxon>Vulgatibacteraceae</taxon>
        <taxon>Vulgatibacter</taxon>
    </lineage>
</organism>
<reference evidence="1 2" key="1">
    <citation type="submission" date="2015-08" db="EMBL/GenBank/DDBJ databases">
        <authorList>
            <person name="Babu N.S."/>
            <person name="Beckwith C.J."/>
            <person name="Beseler K.G."/>
            <person name="Brison A."/>
            <person name="Carone J.V."/>
            <person name="Caskin T.P."/>
            <person name="Diamond M."/>
            <person name="Durham M.E."/>
            <person name="Foxe J.M."/>
            <person name="Go M."/>
            <person name="Henderson B.A."/>
            <person name="Jones I.B."/>
            <person name="McGettigan J.A."/>
            <person name="Micheletti S.J."/>
            <person name="Nasrallah M.E."/>
            <person name="Ortiz D."/>
            <person name="Piller C.R."/>
            <person name="Privatt S.R."/>
            <person name="Schneider S.L."/>
            <person name="Sharp S."/>
            <person name="Smith T.C."/>
            <person name="Stanton J.D."/>
            <person name="Ullery H.E."/>
            <person name="Wilson R.J."/>
            <person name="Serrano M.G."/>
            <person name="Buck G."/>
            <person name="Lee V."/>
            <person name="Wang Y."/>
            <person name="Carvalho R."/>
            <person name="Voegtly L."/>
            <person name="Shi R."/>
            <person name="Duckworth R."/>
            <person name="Johnson A."/>
            <person name="Loviza R."/>
            <person name="Walstead R."/>
            <person name="Shah Z."/>
            <person name="Kiflezghi M."/>
            <person name="Wade K."/>
            <person name="Ball S.L."/>
            <person name="Bradley K.W."/>
            <person name="Asai D.J."/>
            <person name="Bowman C.A."/>
            <person name="Russell D.A."/>
            <person name="Pope W.H."/>
            <person name="Jacobs-Sera D."/>
            <person name="Hendrix R.W."/>
            <person name="Hatfull G.F."/>
        </authorList>
    </citation>
    <scope>NUCLEOTIDE SEQUENCE [LARGE SCALE GENOMIC DNA]</scope>
    <source>
        <strain evidence="1 2">DSM 27710</strain>
    </source>
</reference>
<protein>
    <recommendedName>
        <fullName evidence="3">Lipoprotein</fullName>
    </recommendedName>
</protein>
<evidence type="ECO:0000313" key="1">
    <source>
        <dbReference type="EMBL" id="AKU90340.1"/>
    </source>
</evidence>
<dbReference type="Proteomes" id="UP000055590">
    <property type="component" value="Chromosome"/>
</dbReference>
<name>A0A0K1P9Z7_9BACT</name>
<dbReference type="STRING" id="1391653.AKJ08_0727"/>
<dbReference type="KEGG" id="vin:AKJ08_0727"/>
<accession>A0A0K1P9Z7</accession>
<dbReference type="AlphaFoldDB" id="A0A0K1P9Z7"/>
<proteinExistence type="predicted"/>
<dbReference type="EMBL" id="CP012332">
    <property type="protein sequence ID" value="AKU90340.1"/>
    <property type="molecule type" value="Genomic_DNA"/>
</dbReference>